<dbReference type="Proteomes" id="UP001139648">
    <property type="component" value="Unassembled WGS sequence"/>
</dbReference>
<evidence type="ECO:0000313" key="3">
    <source>
        <dbReference type="Proteomes" id="UP001139648"/>
    </source>
</evidence>
<protein>
    <submittedName>
        <fullName evidence="2">Uncharacterized protein</fullName>
    </submittedName>
</protein>
<comment type="caution">
    <text evidence="2">The sequence shown here is derived from an EMBL/GenBank/DDBJ whole genome shotgun (WGS) entry which is preliminary data.</text>
</comment>
<name>A0A9X2GDF7_9ACTN</name>
<feature type="transmembrane region" description="Helical" evidence="1">
    <location>
        <begin position="231"/>
        <end position="248"/>
    </location>
</feature>
<dbReference type="AlphaFoldDB" id="A0A9X2GDF7"/>
<evidence type="ECO:0000256" key="1">
    <source>
        <dbReference type="SAM" id="Phobius"/>
    </source>
</evidence>
<proteinExistence type="predicted"/>
<dbReference type="EMBL" id="JAMZEB010000002">
    <property type="protein sequence ID" value="MCP2355580.1"/>
    <property type="molecule type" value="Genomic_DNA"/>
</dbReference>
<reference evidence="2" key="1">
    <citation type="submission" date="2022-06" db="EMBL/GenBank/DDBJ databases">
        <title>Sequencing the genomes of 1000 actinobacteria strains.</title>
        <authorList>
            <person name="Klenk H.-P."/>
        </authorList>
    </citation>
    <scope>NUCLEOTIDE SEQUENCE</scope>
    <source>
        <strain evidence="2">DSM 46694</strain>
    </source>
</reference>
<feature type="transmembrane region" description="Helical" evidence="1">
    <location>
        <begin position="53"/>
        <end position="73"/>
    </location>
</feature>
<feature type="transmembrane region" description="Helical" evidence="1">
    <location>
        <begin position="203"/>
        <end position="225"/>
    </location>
</feature>
<evidence type="ECO:0000313" key="2">
    <source>
        <dbReference type="EMBL" id="MCP2355580.1"/>
    </source>
</evidence>
<accession>A0A9X2GDF7</accession>
<feature type="transmembrane region" description="Helical" evidence="1">
    <location>
        <begin position="117"/>
        <end position="136"/>
    </location>
</feature>
<feature type="transmembrane region" description="Helical" evidence="1">
    <location>
        <begin position="143"/>
        <end position="163"/>
    </location>
</feature>
<feature type="transmembrane region" description="Helical" evidence="1">
    <location>
        <begin position="169"/>
        <end position="191"/>
    </location>
</feature>
<keyword evidence="1" id="KW-0472">Membrane</keyword>
<feature type="transmembrane region" description="Helical" evidence="1">
    <location>
        <begin position="94"/>
        <end position="111"/>
    </location>
</feature>
<dbReference type="RefSeq" id="WP_253742241.1">
    <property type="nucleotide sequence ID" value="NZ_BAABKA010000036.1"/>
</dbReference>
<gene>
    <name evidence="2" type="ORF">HD597_002600</name>
</gene>
<sequence length="274" mass="29218">MPRHHRLGVPALTVTALYAAALLITAAIALTTGDVAPLWRITAFAEVEETVEATPANVATLVLIGLPWACALWECLRGPRAGRPPELTAQERRLRVALYAAAASWLLYPLVPDRPWWSLVLDSLLMLAVAVLFQPVLGESLEYAGLGLAAGVLAFGGGAVVAVSDEFDLGMPGGLTLICAVGQLVWMVLVLRAQRWDDRWPFVTYLYGITSLVLPMLVIALGWLLVDTGSLFYSLSAATGVLSAAWLARSAHDLAAPRARPVTPVPLPTEPGTP</sequence>
<keyword evidence="3" id="KW-1185">Reference proteome</keyword>
<keyword evidence="1" id="KW-1133">Transmembrane helix</keyword>
<organism evidence="2 3">
    <name type="scientific">Nonomuraea thailandensis</name>
    <dbReference type="NCBI Taxonomy" id="1188745"/>
    <lineage>
        <taxon>Bacteria</taxon>
        <taxon>Bacillati</taxon>
        <taxon>Actinomycetota</taxon>
        <taxon>Actinomycetes</taxon>
        <taxon>Streptosporangiales</taxon>
        <taxon>Streptosporangiaceae</taxon>
        <taxon>Nonomuraea</taxon>
    </lineage>
</organism>
<keyword evidence="1" id="KW-0812">Transmembrane</keyword>